<dbReference type="EMBL" id="KB007901">
    <property type="protein sequence ID" value="ELR21625.1"/>
    <property type="molecule type" value="Genomic_DNA"/>
</dbReference>
<sequence>MKKYESAEEVQASSTSTVDVEEAAAINEPQLDGIHSKKEDLLSDEEECTPGATKSKPVTQQAKIDSKKKKKKTIEVAVKKEEVAPVPKELAKETEDERECYRHAIVDVPALVELLTLIGRCPVCKSSLRTDKIATDEATAVVNVSLKCSRLRCQFTKHWCSSPTAGISTTEAAKK</sequence>
<dbReference type="KEGG" id="acan:ACA1_229480"/>
<reference evidence="2 3" key="1">
    <citation type="journal article" date="2013" name="Genome Biol.">
        <title>Genome of Acanthamoeba castellanii highlights extensive lateral gene transfer and early evolution of tyrosine kinase signaling.</title>
        <authorList>
            <person name="Clarke M."/>
            <person name="Lohan A.J."/>
            <person name="Liu B."/>
            <person name="Lagkouvardos I."/>
            <person name="Roy S."/>
            <person name="Zafar N."/>
            <person name="Bertelli C."/>
            <person name="Schilde C."/>
            <person name="Kianianmomeni A."/>
            <person name="Burglin T.R."/>
            <person name="Frech C."/>
            <person name="Turcotte B."/>
            <person name="Kopec K.O."/>
            <person name="Synnott J.M."/>
            <person name="Choo C."/>
            <person name="Paponov I."/>
            <person name="Finkler A."/>
            <person name="Soon Heng Tan C."/>
            <person name="Hutchins A.P."/>
            <person name="Weinmeier T."/>
            <person name="Rattei T."/>
            <person name="Chu J.S."/>
            <person name="Gimenez G."/>
            <person name="Irimia M."/>
            <person name="Rigden D.J."/>
            <person name="Fitzpatrick D.A."/>
            <person name="Lorenzo-Morales J."/>
            <person name="Bateman A."/>
            <person name="Chiu C.H."/>
            <person name="Tang P."/>
            <person name="Hegemann P."/>
            <person name="Fromm H."/>
            <person name="Raoult D."/>
            <person name="Greub G."/>
            <person name="Miranda-Saavedra D."/>
            <person name="Chen N."/>
            <person name="Nash P."/>
            <person name="Ginger M.L."/>
            <person name="Horn M."/>
            <person name="Schaap P."/>
            <person name="Caler L."/>
            <person name="Loftus B."/>
        </authorList>
    </citation>
    <scope>NUCLEOTIDE SEQUENCE [LARGE SCALE GENOMIC DNA]</scope>
    <source>
        <strain evidence="2 3">Neff</strain>
    </source>
</reference>
<proteinExistence type="predicted"/>
<gene>
    <name evidence="2" type="ORF">ACA1_229480</name>
</gene>
<feature type="region of interest" description="Disordered" evidence="1">
    <location>
        <begin position="1"/>
        <end position="65"/>
    </location>
</feature>
<dbReference type="VEuPathDB" id="AmoebaDB:ACA1_229480"/>
<keyword evidence="3" id="KW-1185">Reference proteome</keyword>
<organism evidence="2 3">
    <name type="scientific">Acanthamoeba castellanii (strain ATCC 30010 / Neff)</name>
    <dbReference type="NCBI Taxonomy" id="1257118"/>
    <lineage>
        <taxon>Eukaryota</taxon>
        <taxon>Amoebozoa</taxon>
        <taxon>Discosea</taxon>
        <taxon>Longamoebia</taxon>
        <taxon>Centramoebida</taxon>
        <taxon>Acanthamoebidae</taxon>
        <taxon>Acanthamoeba</taxon>
    </lineage>
</organism>
<evidence type="ECO:0000313" key="3">
    <source>
        <dbReference type="Proteomes" id="UP000011083"/>
    </source>
</evidence>
<evidence type="ECO:0000313" key="2">
    <source>
        <dbReference type="EMBL" id="ELR21625.1"/>
    </source>
</evidence>
<dbReference type="RefSeq" id="XP_004346570.1">
    <property type="nucleotide sequence ID" value="XM_004346520.1"/>
</dbReference>
<dbReference type="AlphaFoldDB" id="L8H8Z3"/>
<name>L8H8Z3_ACACF</name>
<dbReference type="Proteomes" id="UP000011083">
    <property type="component" value="Unassembled WGS sequence"/>
</dbReference>
<evidence type="ECO:0000256" key="1">
    <source>
        <dbReference type="SAM" id="MobiDB-lite"/>
    </source>
</evidence>
<accession>L8H8Z3</accession>
<dbReference type="GeneID" id="14922530"/>
<protein>
    <submittedName>
        <fullName evidence="2">Uncharacterized protein</fullName>
    </submittedName>
</protein>